<evidence type="ECO:0000259" key="6">
    <source>
        <dbReference type="PROSITE" id="PS50885"/>
    </source>
</evidence>
<dbReference type="SMART" id="SM00283">
    <property type="entry name" value="MA"/>
    <property type="match status" value="1"/>
</dbReference>
<keyword evidence="1 3" id="KW-0807">Transducer</keyword>
<dbReference type="GO" id="GO:0007165">
    <property type="term" value="P:signal transduction"/>
    <property type="evidence" value="ECO:0007669"/>
    <property type="project" value="UniProtKB-KW"/>
</dbReference>
<dbReference type="SUPFAM" id="SSF58104">
    <property type="entry name" value="Methyl-accepting chemotaxis protein (MCP) signaling domain"/>
    <property type="match status" value="1"/>
</dbReference>
<dbReference type="PROSITE" id="PS50885">
    <property type="entry name" value="HAMP"/>
    <property type="match status" value="1"/>
</dbReference>
<dbReference type="PROSITE" id="PS50111">
    <property type="entry name" value="CHEMOTAXIS_TRANSDUC_2"/>
    <property type="match status" value="1"/>
</dbReference>
<dbReference type="RefSeq" id="WP_035134095.1">
    <property type="nucleotide sequence ID" value="NZ_JPMD01000032.1"/>
</dbReference>
<evidence type="ECO:0000256" key="4">
    <source>
        <dbReference type="SAM" id="Phobius"/>
    </source>
</evidence>
<comment type="caution">
    <text evidence="7">The sequence shown here is derived from an EMBL/GenBank/DDBJ whole genome shotgun (WGS) entry which is preliminary data.</text>
</comment>
<dbReference type="STRING" id="318464.IO99_13605"/>
<dbReference type="Gene3D" id="6.10.340.10">
    <property type="match status" value="1"/>
</dbReference>
<feature type="transmembrane region" description="Helical" evidence="4">
    <location>
        <begin position="6"/>
        <end position="26"/>
    </location>
</feature>
<sequence length="562" mass="61828">MKISTKLGAMILLIIINTGILMFFTLSSLNDISAKVDEHQTKNTPLMITTLSLQKDIVQIQQWLTDISATRAKPGFDDGFDEAAKFYESAKNNINKLEELGGDGQTLSSISQNLDDYYKMGIDMANAYIKDGTDAGNLYMEKFDPYAVEMEESVDGFVELAETNFNDGSMKIKSSIKALYIRSLLIFGIVTIISIIIFFVIQNLIIKKIHMFTKVLKDISEGNGDLTKRVEIKSKDEIGTMAKYFNTFAATVHSIVVSVKGLSKDVSTSSEELTVNSQQSATTAEEVAQVIDEIAKTAMNQAAITTEGSEKLMELGNLLEEDSSNIGILTEASKKVNELIKEGLVVIDRLSMITKEGNIASKSVYDNIMKTNENSNKISEASNIITSISEQTKLLALNAAIEAARAGEHGKGFAVVAEEIRKLSIQSTESTKIIDSMVKTLQKNSNNAVETMLEVENIYNEQIKNVNNADSKYKEIAEALKESNDAVLIINEAEKQIEYMKNQVLGTMETLSSVAEVNSAGSEEASASIEQQTASIEEIANSSRNLSQMFLELQELIEKFKV</sequence>
<evidence type="ECO:0000256" key="2">
    <source>
        <dbReference type="ARBA" id="ARBA00029447"/>
    </source>
</evidence>
<reference evidence="7 8" key="1">
    <citation type="submission" date="2014-07" db="EMBL/GenBank/DDBJ databases">
        <title>Draft genome of Clostridium sulfidigenes 113A isolated from sediments associated with methane hydrate from Krishna Godavari basin.</title>
        <authorList>
            <person name="Honkalas V.S."/>
            <person name="Dabir A.P."/>
            <person name="Arora P."/>
            <person name="Dhakephalkar P.K."/>
        </authorList>
    </citation>
    <scope>NUCLEOTIDE SEQUENCE [LARGE SCALE GENOMIC DNA]</scope>
    <source>
        <strain evidence="7 8">113A</strain>
    </source>
</reference>
<organism evidence="7 8">
    <name type="scientific">Clostridium sulfidigenes</name>
    <dbReference type="NCBI Taxonomy" id="318464"/>
    <lineage>
        <taxon>Bacteria</taxon>
        <taxon>Bacillati</taxon>
        <taxon>Bacillota</taxon>
        <taxon>Clostridia</taxon>
        <taxon>Eubacteriales</taxon>
        <taxon>Clostridiaceae</taxon>
        <taxon>Clostridium</taxon>
    </lineage>
</organism>
<dbReference type="GO" id="GO:0006935">
    <property type="term" value="P:chemotaxis"/>
    <property type="evidence" value="ECO:0007669"/>
    <property type="project" value="InterPro"/>
</dbReference>
<comment type="similarity">
    <text evidence="2">Belongs to the methyl-accepting chemotaxis (MCP) protein family.</text>
</comment>
<name>A0A084J9Q7_9CLOT</name>
<dbReference type="InterPro" id="IPR003660">
    <property type="entry name" value="HAMP_dom"/>
</dbReference>
<keyword evidence="4" id="KW-1133">Transmembrane helix</keyword>
<dbReference type="GO" id="GO:0016020">
    <property type="term" value="C:membrane"/>
    <property type="evidence" value="ECO:0007669"/>
    <property type="project" value="InterPro"/>
</dbReference>
<gene>
    <name evidence="7" type="ORF">IO99_13605</name>
</gene>
<protein>
    <submittedName>
        <fullName evidence="7">Chemotaxis protein</fullName>
    </submittedName>
</protein>
<dbReference type="Pfam" id="PF00672">
    <property type="entry name" value="HAMP"/>
    <property type="match status" value="1"/>
</dbReference>
<dbReference type="eggNOG" id="COG0840">
    <property type="taxonomic scope" value="Bacteria"/>
</dbReference>
<dbReference type="Proteomes" id="UP000028542">
    <property type="component" value="Unassembled WGS sequence"/>
</dbReference>
<dbReference type="Gene3D" id="1.10.287.950">
    <property type="entry name" value="Methyl-accepting chemotaxis protein"/>
    <property type="match status" value="1"/>
</dbReference>
<feature type="domain" description="Methyl-accepting transducer" evidence="5">
    <location>
        <begin position="276"/>
        <end position="512"/>
    </location>
</feature>
<keyword evidence="4" id="KW-0812">Transmembrane</keyword>
<dbReference type="InterPro" id="IPR004089">
    <property type="entry name" value="MCPsignal_dom"/>
</dbReference>
<evidence type="ECO:0000256" key="1">
    <source>
        <dbReference type="ARBA" id="ARBA00023224"/>
    </source>
</evidence>
<dbReference type="InterPro" id="IPR004090">
    <property type="entry name" value="Chemotax_Me-accpt_rcpt"/>
</dbReference>
<dbReference type="EMBL" id="JPMD01000032">
    <property type="protein sequence ID" value="KEZ85691.1"/>
    <property type="molecule type" value="Genomic_DNA"/>
</dbReference>
<evidence type="ECO:0000259" key="5">
    <source>
        <dbReference type="PROSITE" id="PS50111"/>
    </source>
</evidence>
<dbReference type="GO" id="GO:0004888">
    <property type="term" value="F:transmembrane signaling receptor activity"/>
    <property type="evidence" value="ECO:0007669"/>
    <property type="project" value="InterPro"/>
</dbReference>
<feature type="transmembrane region" description="Helical" evidence="4">
    <location>
        <begin position="179"/>
        <end position="201"/>
    </location>
</feature>
<accession>A0A084J9Q7</accession>
<dbReference type="PRINTS" id="PR00260">
    <property type="entry name" value="CHEMTRNSDUCR"/>
</dbReference>
<dbReference type="PANTHER" id="PTHR32089:SF112">
    <property type="entry name" value="LYSOZYME-LIKE PROTEIN-RELATED"/>
    <property type="match status" value="1"/>
</dbReference>
<feature type="domain" description="HAMP" evidence="6">
    <location>
        <begin position="203"/>
        <end position="257"/>
    </location>
</feature>
<evidence type="ECO:0000313" key="7">
    <source>
        <dbReference type="EMBL" id="KEZ85691.1"/>
    </source>
</evidence>
<dbReference type="AlphaFoldDB" id="A0A084J9Q7"/>
<dbReference type="Pfam" id="PF00015">
    <property type="entry name" value="MCPsignal"/>
    <property type="match status" value="1"/>
</dbReference>
<dbReference type="CDD" id="cd06225">
    <property type="entry name" value="HAMP"/>
    <property type="match status" value="1"/>
</dbReference>
<keyword evidence="8" id="KW-1185">Reference proteome</keyword>
<evidence type="ECO:0000256" key="3">
    <source>
        <dbReference type="PROSITE-ProRule" id="PRU00284"/>
    </source>
</evidence>
<dbReference type="SMART" id="SM00304">
    <property type="entry name" value="HAMP"/>
    <property type="match status" value="1"/>
</dbReference>
<proteinExistence type="inferred from homology"/>
<keyword evidence="4" id="KW-0472">Membrane</keyword>
<evidence type="ECO:0000313" key="8">
    <source>
        <dbReference type="Proteomes" id="UP000028542"/>
    </source>
</evidence>
<dbReference type="PANTHER" id="PTHR32089">
    <property type="entry name" value="METHYL-ACCEPTING CHEMOTAXIS PROTEIN MCPB"/>
    <property type="match status" value="1"/>
</dbReference>